<dbReference type="EMBL" id="ML977003">
    <property type="protein sequence ID" value="KAF1953478.1"/>
    <property type="molecule type" value="Genomic_DNA"/>
</dbReference>
<evidence type="ECO:0000313" key="2">
    <source>
        <dbReference type="EMBL" id="KAF1953478.1"/>
    </source>
</evidence>
<accession>A0A6A5TM56</accession>
<evidence type="ECO:0000256" key="1">
    <source>
        <dbReference type="SAM" id="SignalP"/>
    </source>
</evidence>
<dbReference type="AlphaFoldDB" id="A0A6A5TM56"/>
<dbReference type="Proteomes" id="UP000800035">
    <property type="component" value="Unassembled WGS sequence"/>
</dbReference>
<dbReference type="OrthoDB" id="4186099at2759"/>
<feature type="chain" id="PRO_5025688804" evidence="1">
    <location>
        <begin position="19"/>
        <end position="95"/>
    </location>
</feature>
<keyword evidence="1" id="KW-0732">Signal</keyword>
<protein>
    <submittedName>
        <fullName evidence="2">Uncharacterized protein</fullName>
    </submittedName>
</protein>
<proteinExistence type="predicted"/>
<feature type="signal peptide" evidence="1">
    <location>
        <begin position="1"/>
        <end position="18"/>
    </location>
</feature>
<evidence type="ECO:0000313" key="3">
    <source>
        <dbReference type="Proteomes" id="UP000800035"/>
    </source>
</evidence>
<sequence>MKLILSTVILSFAAGIVADNCKTGFNYCGWDLMNTGNYRDTIIAELQRVGTPADPNHIYNDLYYCKDNDGGINYVKACHGDNSCQYGGVGQNDYC</sequence>
<name>A0A6A5TM56_9PLEO</name>
<gene>
    <name evidence="2" type="ORF">CC80DRAFT_494390</name>
</gene>
<reference evidence="2" key="1">
    <citation type="journal article" date="2020" name="Stud. Mycol.">
        <title>101 Dothideomycetes genomes: a test case for predicting lifestyles and emergence of pathogens.</title>
        <authorList>
            <person name="Haridas S."/>
            <person name="Albert R."/>
            <person name="Binder M."/>
            <person name="Bloem J."/>
            <person name="Labutti K."/>
            <person name="Salamov A."/>
            <person name="Andreopoulos B."/>
            <person name="Baker S."/>
            <person name="Barry K."/>
            <person name="Bills G."/>
            <person name="Bluhm B."/>
            <person name="Cannon C."/>
            <person name="Castanera R."/>
            <person name="Culley D."/>
            <person name="Daum C."/>
            <person name="Ezra D."/>
            <person name="Gonzalez J."/>
            <person name="Henrissat B."/>
            <person name="Kuo A."/>
            <person name="Liang C."/>
            <person name="Lipzen A."/>
            <person name="Lutzoni F."/>
            <person name="Magnuson J."/>
            <person name="Mondo S."/>
            <person name="Nolan M."/>
            <person name="Ohm R."/>
            <person name="Pangilinan J."/>
            <person name="Park H.-J."/>
            <person name="Ramirez L."/>
            <person name="Alfaro M."/>
            <person name="Sun H."/>
            <person name="Tritt A."/>
            <person name="Yoshinaga Y."/>
            <person name="Zwiers L.-H."/>
            <person name="Turgeon B."/>
            <person name="Goodwin S."/>
            <person name="Spatafora J."/>
            <person name="Crous P."/>
            <person name="Grigoriev I."/>
        </authorList>
    </citation>
    <scope>NUCLEOTIDE SEQUENCE</scope>
    <source>
        <strain evidence="2">CBS 675.92</strain>
    </source>
</reference>
<keyword evidence="3" id="KW-1185">Reference proteome</keyword>
<organism evidence="2 3">
    <name type="scientific">Byssothecium circinans</name>
    <dbReference type="NCBI Taxonomy" id="147558"/>
    <lineage>
        <taxon>Eukaryota</taxon>
        <taxon>Fungi</taxon>
        <taxon>Dikarya</taxon>
        <taxon>Ascomycota</taxon>
        <taxon>Pezizomycotina</taxon>
        <taxon>Dothideomycetes</taxon>
        <taxon>Pleosporomycetidae</taxon>
        <taxon>Pleosporales</taxon>
        <taxon>Massarineae</taxon>
        <taxon>Massarinaceae</taxon>
        <taxon>Byssothecium</taxon>
    </lineage>
</organism>